<evidence type="ECO:0000256" key="2">
    <source>
        <dbReference type="SAM" id="Phobius"/>
    </source>
</evidence>
<keyword evidence="4" id="KW-1185">Reference proteome</keyword>
<accession>A0A2J6T746</accession>
<reference evidence="3 4" key="1">
    <citation type="submission" date="2016-04" db="EMBL/GenBank/DDBJ databases">
        <title>A degradative enzymes factory behind the ericoid mycorrhizal symbiosis.</title>
        <authorList>
            <consortium name="DOE Joint Genome Institute"/>
            <person name="Martino E."/>
            <person name="Morin E."/>
            <person name="Grelet G."/>
            <person name="Kuo A."/>
            <person name="Kohler A."/>
            <person name="Daghino S."/>
            <person name="Barry K."/>
            <person name="Choi C."/>
            <person name="Cichocki N."/>
            <person name="Clum A."/>
            <person name="Copeland A."/>
            <person name="Hainaut M."/>
            <person name="Haridas S."/>
            <person name="Labutti K."/>
            <person name="Lindquist E."/>
            <person name="Lipzen A."/>
            <person name="Khouja H.-R."/>
            <person name="Murat C."/>
            <person name="Ohm R."/>
            <person name="Olson A."/>
            <person name="Spatafora J."/>
            <person name="Veneault-Fourrey C."/>
            <person name="Henrissat B."/>
            <person name="Grigoriev I."/>
            <person name="Martin F."/>
            <person name="Perotto S."/>
        </authorList>
    </citation>
    <scope>NUCLEOTIDE SEQUENCE [LARGE SCALE GENOMIC DNA]</scope>
    <source>
        <strain evidence="3 4">E</strain>
    </source>
</reference>
<dbReference type="InParanoid" id="A0A2J6T746"/>
<keyword evidence="2" id="KW-0812">Transmembrane</keyword>
<keyword evidence="2" id="KW-0472">Membrane</keyword>
<gene>
    <name evidence="3" type="ORF">K444DRAFT_630518</name>
</gene>
<proteinExistence type="predicted"/>
<dbReference type="OrthoDB" id="3692311at2759"/>
<dbReference type="AlphaFoldDB" id="A0A2J6T746"/>
<dbReference type="RefSeq" id="XP_024735755.1">
    <property type="nucleotide sequence ID" value="XM_024883223.1"/>
</dbReference>
<evidence type="ECO:0000313" key="4">
    <source>
        <dbReference type="Proteomes" id="UP000235371"/>
    </source>
</evidence>
<organism evidence="3 4">
    <name type="scientific">Hyaloscypha bicolor E</name>
    <dbReference type="NCBI Taxonomy" id="1095630"/>
    <lineage>
        <taxon>Eukaryota</taxon>
        <taxon>Fungi</taxon>
        <taxon>Dikarya</taxon>
        <taxon>Ascomycota</taxon>
        <taxon>Pezizomycotina</taxon>
        <taxon>Leotiomycetes</taxon>
        <taxon>Helotiales</taxon>
        <taxon>Hyaloscyphaceae</taxon>
        <taxon>Hyaloscypha</taxon>
        <taxon>Hyaloscypha bicolor</taxon>
    </lineage>
</organism>
<feature type="transmembrane region" description="Helical" evidence="2">
    <location>
        <begin position="159"/>
        <end position="175"/>
    </location>
</feature>
<name>A0A2J6T746_9HELO</name>
<feature type="region of interest" description="Disordered" evidence="1">
    <location>
        <begin position="21"/>
        <end position="42"/>
    </location>
</feature>
<feature type="transmembrane region" description="Helical" evidence="2">
    <location>
        <begin position="117"/>
        <end position="139"/>
    </location>
</feature>
<dbReference type="STRING" id="1095630.A0A2J6T746"/>
<evidence type="ECO:0000313" key="3">
    <source>
        <dbReference type="EMBL" id="PMD58851.1"/>
    </source>
</evidence>
<dbReference type="Proteomes" id="UP000235371">
    <property type="component" value="Unassembled WGS sequence"/>
</dbReference>
<sequence>MLDGRNLEEQKGSAMSISYLQHAHRRHDSSSSQNIDSDGISFSDLRSSNTSYKPVTGYEELDLGDERSSLRPIIDRKPIQSQSASPTFAPVHPVNHDFLSSAAPTPLPQKHLWRTTVCLLLGLLSVPFYVFCGFAWHYHDRPVKSKDQSNSLNSFGNKLATAFPFAFSLVVGHTVRRIGSWKLERGTTLGSLEQIMGSVALGSTIITQALLRRPNILALLLLVTWALSPIGSQSSLQILTVGVRPTVSNSTIPYFNTDSTPGFSEGDFWNGPSLNALFSSSLMAPASIRNSSMDLWGNVKVPDISRLPSSANSTGWTNVPVQNTTYSSVLGIPFSNLSKRGNTTFFMESSYIALDCYDNVTATEGFYNYTAISDVFEELQNGTLRNGTYYATIPVNTSTLFPMNFARTFSIAIDGFYRGGTFGTVTEYINDTSTYEPRTLLYQTKYGGSAVECVGTDCSVVAIRPSQLKHANSNLTNLGFIAAYDDFCTYLMLASSADLHDGTSSALELYIGNPDSAPHAGLIYPNITGISASDLGIRLQQVINTYWYGSYDPVSMMGFLNLNMSDDLRTFNLTRNTTATNIVFNEVYVMHFGWFFALLLATSTMLGAALIGAFLSWRIRGPDILGQCSTLLRDTPYVTGVKAGTTLDGFERTRREGATRVKLLDVDPDNEVGYIAIAENVGRPGGGLVRGRYYR</sequence>
<keyword evidence="2" id="KW-1133">Transmembrane helix</keyword>
<dbReference type="EMBL" id="KZ613817">
    <property type="protein sequence ID" value="PMD58851.1"/>
    <property type="molecule type" value="Genomic_DNA"/>
</dbReference>
<feature type="transmembrane region" description="Helical" evidence="2">
    <location>
        <begin position="592"/>
        <end position="615"/>
    </location>
</feature>
<protein>
    <submittedName>
        <fullName evidence="3">Uncharacterized protein</fullName>
    </submittedName>
</protein>
<evidence type="ECO:0000256" key="1">
    <source>
        <dbReference type="SAM" id="MobiDB-lite"/>
    </source>
</evidence>
<dbReference type="GeneID" id="36591300"/>